<gene>
    <name evidence="5" type="ORF">DUNSADRAFT_10586</name>
</gene>
<dbReference type="InterPro" id="IPR007198">
    <property type="entry name" value="Ssl1-like"/>
</dbReference>
<dbReference type="InterPro" id="IPR036465">
    <property type="entry name" value="vWFA_dom_sf"/>
</dbReference>
<evidence type="ECO:0000256" key="3">
    <source>
        <dbReference type="SAM" id="MobiDB-lite"/>
    </source>
</evidence>
<keyword evidence="2" id="KW-0862">Zinc</keyword>
<dbReference type="PANTHER" id="PTHR12695">
    <property type="entry name" value="GENERAL TRANSCRIPTION FACTOR IIH SUBUNIT 2"/>
    <property type="match status" value="1"/>
</dbReference>
<dbReference type="Gene3D" id="3.30.40.10">
    <property type="entry name" value="Zinc/RING finger domain, C3HC4 (zinc finger)"/>
    <property type="match status" value="1"/>
</dbReference>
<accession>A0ABQ7H4U2</accession>
<dbReference type="EMBL" id="MU069474">
    <property type="protein sequence ID" value="KAF5841880.1"/>
    <property type="molecule type" value="Genomic_DNA"/>
</dbReference>
<dbReference type="NCBIfam" id="TIGR00622">
    <property type="entry name" value="ssl1"/>
    <property type="match status" value="1"/>
</dbReference>
<evidence type="ECO:0000259" key="4">
    <source>
        <dbReference type="PROSITE" id="PS00028"/>
    </source>
</evidence>
<organism evidence="5 6">
    <name type="scientific">Dunaliella salina</name>
    <name type="common">Green alga</name>
    <name type="synonym">Protococcus salinus</name>
    <dbReference type="NCBI Taxonomy" id="3046"/>
    <lineage>
        <taxon>Eukaryota</taxon>
        <taxon>Viridiplantae</taxon>
        <taxon>Chlorophyta</taxon>
        <taxon>core chlorophytes</taxon>
        <taxon>Chlorophyceae</taxon>
        <taxon>CS clade</taxon>
        <taxon>Chlamydomonadales</taxon>
        <taxon>Dunaliellaceae</taxon>
        <taxon>Dunaliella</taxon>
    </lineage>
</organism>
<protein>
    <submittedName>
        <fullName evidence="5">Ssl1-like-domain-containing protein</fullName>
    </submittedName>
</protein>
<dbReference type="SUPFAM" id="SSF57889">
    <property type="entry name" value="Cysteine-rich domain"/>
    <property type="match status" value="1"/>
</dbReference>
<dbReference type="InterPro" id="IPR004595">
    <property type="entry name" value="TFIIH_C1-like_dom"/>
</dbReference>
<feature type="domain" description="C2H2-type" evidence="4">
    <location>
        <begin position="320"/>
        <end position="340"/>
    </location>
</feature>
<proteinExistence type="predicted"/>
<dbReference type="PROSITE" id="PS00028">
    <property type="entry name" value="ZINC_FINGER_C2H2_1"/>
    <property type="match status" value="1"/>
</dbReference>
<comment type="caution">
    <text evidence="5">The sequence shown here is derived from an EMBL/GenBank/DDBJ whole genome shotgun (WGS) entry which is preliminary data.</text>
</comment>
<reference evidence="5" key="1">
    <citation type="submission" date="2017-08" db="EMBL/GenBank/DDBJ databases">
        <authorList>
            <person name="Polle J.E."/>
            <person name="Barry K."/>
            <person name="Cushman J."/>
            <person name="Schmutz J."/>
            <person name="Tran D."/>
            <person name="Hathwaick L.T."/>
            <person name="Yim W.C."/>
            <person name="Jenkins J."/>
            <person name="Mckie-Krisberg Z.M."/>
            <person name="Prochnik S."/>
            <person name="Lindquist E."/>
            <person name="Dockter R.B."/>
            <person name="Adam C."/>
            <person name="Molina H."/>
            <person name="Bunkerborg J."/>
            <person name="Jin E."/>
            <person name="Buchheim M."/>
            <person name="Magnuson J."/>
        </authorList>
    </citation>
    <scope>NUCLEOTIDE SEQUENCE</scope>
    <source>
        <strain evidence="5">CCAP 19/18</strain>
    </source>
</reference>
<evidence type="ECO:0000256" key="1">
    <source>
        <dbReference type="ARBA" id="ARBA00022723"/>
    </source>
</evidence>
<dbReference type="Gene3D" id="3.40.50.410">
    <property type="entry name" value="von Willebrand factor, type A domain"/>
    <property type="match status" value="1"/>
</dbReference>
<dbReference type="Pfam" id="PF07975">
    <property type="entry name" value="C1_4"/>
    <property type="match status" value="1"/>
</dbReference>
<dbReference type="Pfam" id="PF04056">
    <property type="entry name" value="Ssl1"/>
    <property type="match status" value="1"/>
</dbReference>
<evidence type="ECO:0000313" key="6">
    <source>
        <dbReference type="Proteomes" id="UP000815325"/>
    </source>
</evidence>
<dbReference type="InterPro" id="IPR012170">
    <property type="entry name" value="TFIIH_SSL1/p44"/>
</dbReference>
<keyword evidence="1" id="KW-0479">Metal-binding</keyword>
<dbReference type="InterPro" id="IPR013087">
    <property type="entry name" value="Znf_C2H2_type"/>
</dbReference>
<dbReference type="InterPro" id="IPR013083">
    <property type="entry name" value="Znf_RING/FYVE/PHD"/>
</dbReference>
<keyword evidence="6" id="KW-1185">Reference proteome</keyword>
<name>A0ABQ7H4U2_DUNSA</name>
<dbReference type="PANTHER" id="PTHR12695:SF2">
    <property type="entry name" value="GENERAL TRANSCRIPTION FACTOR IIH SUBUNIT 2-RELATED"/>
    <property type="match status" value="1"/>
</dbReference>
<dbReference type="Proteomes" id="UP000815325">
    <property type="component" value="Unassembled WGS sequence"/>
</dbReference>
<evidence type="ECO:0000256" key="2">
    <source>
        <dbReference type="ARBA" id="ARBA00022833"/>
    </source>
</evidence>
<feature type="region of interest" description="Disordered" evidence="3">
    <location>
        <begin position="212"/>
        <end position="231"/>
    </location>
</feature>
<dbReference type="SMART" id="SM01047">
    <property type="entry name" value="C1_4"/>
    <property type="match status" value="1"/>
</dbReference>
<sequence length="365" mass="38512">MTLRKSATGAVSLQNALDTGVALLRNIPPYGHREMLVLFAALSTCDPGNIFDSIKEAKAAKIRVSLVGVAAEVHVCRRMTQETGGSYGIALNETHLSDLLLAHAPPPPALAGNTGAELVCMGFPDKGPDAPASAVFVGAEARLCAGGYVCPRCAARVAELPGECHVCALTLISSPHLARSYHHLFPVPRYDELQPEQVFDLIGIQQQQLQDSHHTAAAQMQGEQQHGKGVADGLKGLETKHQGLKHKREGGVKGPPMKKQCVTKDGGSGAGSGLLGLQGIGEVPHALYCFGCLLDLAPPAVNRVQLQGRPGPPPPMVLQCPQCKHTFCFECDAYVHEQLHNCPGCECAQQQQSLQGQAAAEGGIS</sequence>
<dbReference type="InterPro" id="IPR046349">
    <property type="entry name" value="C1-like_sf"/>
</dbReference>
<dbReference type="SUPFAM" id="SSF53300">
    <property type="entry name" value="vWA-like"/>
    <property type="match status" value="1"/>
</dbReference>
<evidence type="ECO:0000313" key="5">
    <source>
        <dbReference type="EMBL" id="KAF5841880.1"/>
    </source>
</evidence>